<dbReference type="PANTHER" id="PTHR11638:SF18">
    <property type="entry name" value="HEAT SHOCK PROTEIN 104"/>
    <property type="match status" value="1"/>
</dbReference>
<dbReference type="PANTHER" id="PTHR11638">
    <property type="entry name" value="ATP-DEPENDENT CLP PROTEASE"/>
    <property type="match status" value="1"/>
</dbReference>
<dbReference type="InterPro" id="IPR050130">
    <property type="entry name" value="ClpA_ClpB"/>
</dbReference>
<dbReference type="InterPro" id="IPR003593">
    <property type="entry name" value="AAA+_ATPase"/>
</dbReference>
<feature type="coiled-coil region" evidence="6">
    <location>
        <begin position="756"/>
        <end position="815"/>
    </location>
</feature>
<dbReference type="GO" id="GO:0005524">
    <property type="term" value="F:ATP binding"/>
    <property type="evidence" value="ECO:0007669"/>
    <property type="project" value="UniProtKB-KW"/>
</dbReference>
<dbReference type="EMBL" id="PFBV01000003">
    <property type="protein sequence ID" value="PIT88418.1"/>
    <property type="molecule type" value="Genomic_DNA"/>
</dbReference>
<protein>
    <submittedName>
        <fullName evidence="8">ATP-dependent Clp protease ATP-binding subunit ClpC</fullName>
    </submittedName>
</protein>
<dbReference type="GO" id="GO:0008233">
    <property type="term" value="F:peptidase activity"/>
    <property type="evidence" value="ECO:0007669"/>
    <property type="project" value="UniProtKB-KW"/>
</dbReference>
<keyword evidence="3 8" id="KW-0067">ATP-binding</keyword>
<keyword evidence="8" id="KW-0645">Protease</keyword>
<dbReference type="InterPro" id="IPR019489">
    <property type="entry name" value="Clp_ATPase_C"/>
</dbReference>
<dbReference type="CDD" id="cd00009">
    <property type="entry name" value="AAA"/>
    <property type="match status" value="1"/>
</dbReference>
<dbReference type="PROSITE" id="PS51903">
    <property type="entry name" value="CLP_R"/>
    <property type="match status" value="1"/>
</dbReference>
<dbReference type="PRINTS" id="PR00300">
    <property type="entry name" value="CLPPROTEASEA"/>
</dbReference>
<dbReference type="GO" id="GO:0005737">
    <property type="term" value="C:cytoplasm"/>
    <property type="evidence" value="ECO:0007669"/>
    <property type="project" value="TreeGrafter"/>
</dbReference>
<evidence type="ECO:0000259" key="7">
    <source>
        <dbReference type="PROSITE" id="PS51903"/>
    </source>
</evidence>
<sequence>MDILERFSSHLREVLARGLQLATELKNPEVEPLHLFFCLSNEKGSVATEILNRFKIDPKIIEQTIFSLPTISDNDSKTTKNSAEQYQIIPFSNRSKLALEKAIFIAQQNQHNYLGTEHLLEALLELEDSQLKEIFKVSNIKEIELKKQINTTLLNSSQFPQINEVAEVTEKIQENLLGLEPEILPGAKFKKQNKTKESALEYFSINLTDIKNQKNIDPVVGRQAEIERLTQIICRRTKNNPILLGDPGVGKTAIVEGLAKNITTGNVPDMLRQKKIYAVDMGLLIAGTIYRGEFESRLKQIIDEASADPDIILFIDEVHNIVGAGSNQGTMDAANILKPALARGHIRCIGSTTPAEFKKFIESDAALERRFQPIYVREPSLEETIKILHGIKKNYEEHHQVKISDDAITAAVDLSSRHITGKFLPDKAIDLMDETAAAKRLNAEFPIVEKKLILLKERLRYASAAKEKAALNNRFGEAINLKDEEHKLSAEIKKIEKLLSEQKIKFFGTVTDKDMLNQVAKMTGSEPSELILNNKKRYTQLANELKQHIIGQDHVINDIIRLIQQAQLGISHPEKPLASFLFVGSSGTGKTELAKKLASALYPGQDALIKLDMTEFSESFGVSKLLGSPAGYVGYKETNRFTDRIKINPFSIIIFDEIDKAHAEVTKLLLQILDGGEITDSVGKKISLKHAIIILTSSFGSEDLQKGLLGFGDGTKDDSETKKCLIEKLKNRFTPELINRLDEICLFNELSEEHLSKIAELELQQLNNRLKKYNTAINAESEVLNKMIKQLPDKNNNARNIRQKIRTEIENMAANIIIKGKIKPQYQLKIKNNNLSLNNYLH</sequence>
<dbReference type="GO" id="GO:0006508">
    <property type="term" value="P:proteolysis"/>
    <property type="evidence" value="ECO:0007669"/>
    <property type="project" value="UniProtKB-KW"/>
</dbReference>
<dbReference type="Gene3D" id="3.40.50.300">
    <property type="entry name" value="P-loop containing nucleotide triphosphate hydrolases"/>
    <property type="match status" value="2"/>
</dbReference>
<dbReference type="Gene3D" id="1.10.1780.10">
    <property type="entry name" value="Clp, N-terminal domain"/>
    <property type="match status" value="1"/>
</dbReference>
<evidence type="ECO:0000256" key="2">
    <source>
        <dbReference type="ARBA" id="ARBA00022741"/>
    </source>
</evidence>
<reference evidence="9" key="1">
    <citation type="submission" date="2017-09" db="EMBL/GenBank/DDBJ databases">
        <title>Depth-based differentiation of microbial function through sediment-hosted aquifers and enrichment of novel symbionts in the deep terrestrial subsurface.</title>
        <authorList>
            <person name="Probst A.J."/>
            <person name="Ladd B."/>
            <person name="Jarett J.K."/>
            <person name="Geller-Mcgrath D.E."/>
            <person name="Sieber C.M.K."/>
            <person name="Emerson J.B."/>
            <person name="Anantharaman K."/>
            <person name="Thomas B.C."/>
            <person name="Malmstrom R."/>
            <person name="Stieglmeier M."/>
            <person name="Klingl A."/>
            <person name="Woyke T."/>
            <person name="Ryan C.M."/>
            <person name="Banfield J.F."/>
        </authorList>
    </citation>
    <scope>NUCLEOTIDE SEQUENCE [LARGE SCALE GENOMIC DNA]</scope>
</reference>
<keyword evidence="8" id="KW-0378">Hydrolase</keyword>
<dbReference type="InterPro" id="IPR036628">
    <property type="entry name" value="Clp_N_dom_sf"/>
</dbReference>
<proteinExistence type="predicted"/>
<gene>
    <name evidence="8" type="ORF">COU29_01360</name>
</gene>
<dbReference type="GO" id="GO:0034605">
    <property type="term" value="P:cellular response to heat"/>
    <property type="evidence" value="ECO:0007669"/>
    <property type="project" value="TreeGrafter"/>
</dbReference>
<dbReference type="Pfam" id="PF02861">
    <property type="entry name" value="Clp_N"/>
    <property type="match status" value="1"/>
</dbReference>
<dbReference type="Pfam" id="PF07724">
    <property type="entry name" value="AAA_2"/>
    <property type="match status" value="1"/>
</dbReference>
<dbReference type="FunFam" id="3.40.50.300:FF:000010">
    <property type="entry name" value="Chaperone clpB 1, putative"/>
    <property type="match status" value="1"/>
</dbReference>
<evidence type="ECO:0000256" key="1">
    <source>
        <dbReference type="ARBA" id="ARBA00022737"/>
    </source>
</evidence>
<evidence type="ECO:0000256" key="5">
    <source>
        <dbReference type="PROSITE-ProRule" id="PRU01251"/>
    </source>
</evidence>
<dbReference type="SMART" id="SM01086">
    <property type="entry name" value="ClpB_D2-small"/>
    <property type="match status" value="1"/>
</dbReference>
<dbReference type="SUPFAM" id="SSF81923">
    <property type="entry name" value="Double Clp-N motif"/>
    <property type="match status" value="1"/>
</dbReference>
<dbReference type="SUPFAM" id="SSF52540">
    <property type="entry name" value="P-loop containing nucleoside triphosphate hydrolases"/>
    <property type="match status" value="2"/>
</dbReference>
<accession>A0A2M6W6J8</accession>
<dbReference type="InterPro" id="IPR001270">
    <property type="entry name" value="ClpA/B"/>
</dbReference>
<dbReference type="InterPro" id="IPR041546">
    <property type="entry name" value="ClpA/ClpB_AAA_lid"/>
</dbReference>
<keyword evidence="4" id="KW-0143">Chaperone</keyword>
<evidence type="ECO:0000256" key="4">
    <source>
        <dbReference type="ARBA" id="ARBA00023186"/>
    </source>
</evidence>
<dbReference type="InterPro" id="IPR027417">
    <property type="entry name" value="P-loop_NTPase"/>
</dbReference>
<feature type="domain" description="Clp R" evidence="7">
    <location>
        <begin position="4"/>
        <end position="156"/>
    </location>
</feature>
<evidence type="ECO:0000256" key="3">
    <source>
        <dbReference type="ARBA" id="ARBA00022840"/>
    </source>
</evidence>
<name>A0A2M6W6J8_9BACT</name>
<dbReference type="Pfam" id="PF10431">
    <property type="entry name" value="ClpB_D2-small"/>
    <property type="match status" value="1"/>
</dbReference>
<dbReference type="CDD" id="cd19499">
    <property type="entry name" value="RecA-like_ClpB_Hsp104-like"/>
    <property type="match status" value="1"/>
</dbReference>
<dbReference type="SMART" id="SM00382">
    <property type="entry name" value="AAA"/>
    <property type="match status" value="2"/>
</dbReference>
<evidence type="ECO:0000313" key="8">
    <source>
        <dbReference type="EMBL" id="PIT88418.1"/>
    </source>
</evidence>
<evidence type="ECO:0000256" key="6">
    <source>
        <dbReference type="SAM" id="Coils"/>
    </source>
</evidence>
<comment type="caution">
    <text evidence="8">The sequence shown here is derived from an EMBL/GenBank/DDBJ whole genome shotgun (WGS) entry which is preliminary data.</text>
</comment>
<dbReference type="Gene3D" id="4.10.860.10">
    <property type="entry name" value="UVR domain"/>
    <property type="match status" value="1"/>
</dbReference>
<keyword evidence="2" id="KW-0547">Nucleotide-binding</keyword>
<dbReference type="InterPro" id="IPR004176">
    <property type="entry name" value="Clp_R_N"/>
</dbReference>
<keyword evidence="1 5" id="KW-0677">Repeat</keyword>
<dbReference type="InterPro" id="IPR003959">
    <property type="entry name" value="ATPase_AAA_core"/>
</dbReference>
<dbReference type="PROSITE" id="PS00870">
    <property type="entry name" value="CLPAB_1"/>
    <property type="match status" value="1"/>
</dbReference>
<evidence type="ECO:0000313" key="9">
    <source>
        <dbReference type="Proteomes" id="UP000231426"/>
    </source>
</evidence>
<dbReference type="InterPro" id="IPR018368">
    <property type="entry name" value="ClpA/B_CS1"/>
</dbReference>
<dbReference type="Proteomes" id="UP000231426">
    <property type="component" value="Unassembled WGS sequence"/>
</dbReference>
<organism evidence="8 9">
    <name type="scientific">Candidatus Magasanikbacteria bacterium CG10_big_fil_rev_8_21_14_0_10_36_32</name>
    <dbReference type="NCBI Taxonomy" id="1974646"/>
    <lineage>
        <taxon>Bacteria</taxon>
        <taxon>Candidatus Magasanikiibacteriota</taxon>
    </lineage>
</organism>
<dbReference type="AlphaFoldDB" id="A0A2M6W6J8"/>
<dbReference type="Pfam" id="PF17871">
    <property type="entry name" value="AAA_lid_9"/>
    <property type="match status" value="1"/>
</dbReference>
<dbReference type="GO" id="GO:0016887">
    <property type="term" value="F:ATP hydrolysis activity"/>
    <property type="evidence" value="ECO:0007669"/>
    <property type="project" value="InterPro"/>
</dbReference>
<dbReference type="Pfam" id="PF00004">
    <property type="entry name" value="AAA"/>
    <property type="match status" value="1"/>
</dbReference>
<dbReference type="Gene3D" id="1.10.8.60">
    <property type="match status" value="2"/>
</dbReference>
<keyword evidence="6" id="KW-0175">Coiled coil</keyword>